<feature type="compositionally biased region" description="Basic residues" evidence="8">
    <location>
        <begin position="540"/>
        <end position="554"/>
    </location>
</feature>
<evidence type="ECO:0000256" key="4">
    <source>
        <dbReference type="ARBA" id="ARBA00015520"/>
    </source>
</evidence>
<evidence type="ECO:0000256" key="5">
    <source>
        <dbReference type="ARBA" id="ARBA00022884"/>
    </source>
</evidence>
<reference evidence="10 11" key="1">
    <citation type="submission" date="2015-09" db="EMBL/GenBank/DDBJ databases">
        <title>Host preference determinants of Valsa canker pathogens revealed by comparative genomics.</title>
        <authorList>
            <person name="Yin Z."/>
            <person name="Huang L."/>
        </authorList>
    </citation>
    <scope>NUCLEOTIDE SEQUENCE [LARGE SCALE GENOMIC DNA]</scope>
    <source>
        <strain evidence="10 11">YSFL</strain>
    </source>
</reference>
<comment type="function">
    <text evidence="1">Involved in pre-25S rRNA processing.</text>
</comment>
<gene>
    <name evidence="10" type="ORF">VSDG_06476</name>
</gene>
<evidence type="ECO:0000256" key="6">
    <source>
        <dbReference type="ARBA" id="ARBA00023242"/>
    </source>
</evidence>
<dbReference type="STRING" id="252740.A0A423VLD0"/>
<evidence type="ECO:0000256" key="8">
    <source>
        <dbReference type="SAM" id="MobiDB-lite"/>
    </source>
</evidence>
<dbReference type="GO" id="GO:0000463">
    <property type="term" value="P:maturation of LSU-rRNA from tricistronic rRNA transcript (SSU-rRNA, 5.8S rRNA, LSU-rRNA)"/>
    <property type="evidence" value="ECO:0007669"/>
    <property type="project" value="TreeGrafter"/>
</dbReference>
<evidence type="ECO:0000259" key="9">
    <source>
        <dbReference type="PROSITE" id="PS50102"/>
    </source>
</evidence>
<dbReference type="GO" id="GO:0019843">
    <property type="term" value="F:rRNA binding"/>
    <property type="evidence" value="ECO:0007669"/>
    <property type="project" value="TreeGrafter"/>
</dbReference>
<dbReference type="SUPFAM" id="SSF54928">
    <property type="entry name" value="RNA-binding domain, RBD"/>
    <property type="match status" value="2"/>
</dbReference>
<feature type="region of interest" description="Disordered" evidence="8">
    <location>
        <begin position="473"/>
        <end position="554"/>
    </location>
</feature>
<evidence type="ECO:0000256" key="2">
    <source>
        <dbReference type="ARBA" id="ARBA00004604"/>
    </source>
</evidence>
<dbReference type="InterPro" id="IPR000504">
    <property type="entry name" value="RRM_dom"/>
</dbReference>
<proteinExistence type="inferred from homology"/>
<evidence type="ECO:0000256" key="1">
    <source>
        <dbReference type="ARBA" id="ARBA00002475"/>
    </source>
</evidence>
<dbReference type="AlphaFoldDB" id="A0A423VLD0"/>
<dbReference type="InterPro" id="IPR012677">
    <property type="entry name" value="Nucleotide-bd_a/b_plait_sf"/>
</dbReference>
<comment type="similarity">
    <text evidence="3">Belongs to the RRM RBM34 family.</text>
</comment>
<dbReference type="GO" id="GO:0005730">
    <property type="term" value="C:nucleolus"/>
    <property type="evidence" value="ECO:0007669"/>
    <property type="project" value="UniProtKB-SubCell"/>
</dbReference>
<dbReference type="PROSITE" id="PS50102">
    <property type="entry name" value="RRM"/>
    <property type="match status" value="1"/>
</dbReference>
<dbReference type="SMART" id="SM00360">
    <property type="entry name" value="RRM"/>
    <property type="match status" value="2"/>
</dbReference>
<evidence type="ECO:0000313" key="11">
    <source>
        <dbReference type="Proteomes" id="UP000284375"/>
    </source>
</evidence>
<keyword evidence="6" id="KW-0539">Nucleus</keyword>
<feature type="compositionally biased region" description="Acidic residues" evidence="8">
    <location>
        <begin position="53"/>
        <end position="101"/>
    </location>
</feature>
<evidence type="ECO:0000256" key="3">
    <source>
        <dbReference type="ARBA" id="ARBA00007077"/>
    </source>
</evidence>
<dbReference type="PANTHER" id="PTHR23236:SF25">
    <property type="entry name" value="RNA-BINDING PROTEIN 34"/>
    <property type="match status" value="1"/>
</dbReference>
<keyword evidence="11" id="KW-1185">Reference proteome</keyword>
<organism evidence="10 11">
    <name type="scientific">Cytospora chrysosperma</name>
    <name type="common">Cytospora canker fungus</name>
    <name type="synonym">Sphaeria chrysosperma</name>
    <dbReference type="NCBI Taxonomy" id="252740"/>
    <lineage>
        <taxon>Eukaryota</taxon>
        <taxon>Fungi</taxon>
        <taxon>Dikarya</taxon>
        <taxon>Ascomycota</taxon>
        <taxon>Pezizomycotina</taxon>
        <taxon>Sordariomycetes</taxon>
        <taxon>Sordariomycetidae</taxon>
        <taxon>Diaporthales</taxon>
        <taxon>Cytosporaceae</taxon>
        <taxon>Cytospora</taxon>
    </lineage>
</organism>
<feature type="compositionally biased region" description="Basic and acidic residues" evidence="8">
    <location>
        <begin position="523"/>
        <end position="539"/>
    </location>
</feature>
<dbReference type="Gene3D" id="3.30.70.330">
    <property type="match status" value="2"/>
</dbReference>
<comment type="subcellular location">
    <subcellularLocation>
        <location evidence="2">Nucleus</location>
        <location evidence="2">Nucleolus</location>
    </subcellularLocation>
</comment>
<dbReference type="Proteomes" id="UP000284375">
    <property type="component" value="Unassembled WGS sequence"/>
</dbReference>
<evidence type="ECO:0000313" key="10">
    <source>
        <dbReference type="EMBL" id="ROV91803.1"/>
    </source>
</evidence>
<feature type="compositionally biased region" description="Basic and acidic residues" evidence="8">
    <location>
        <begin position="491"/>
        <end position="508"/>
    </location>
</feature>
<comment type="caution">
    <text evidence="10">The sequence shown here is derived from an EMBL/GenBank/DDBJ whole genome shotgun (WGS) entry which is preliminary data.</text>
</comment>
<protein>
    <recommendedName>
        <fullName evidence="4">Nucleolar protein 12</fullName>
    </recommendedName>
</protein>
<feature type="region of interest" description="Disordered" evidence="8">
    <location>
        <begin position="26"/>
        <end position="128"/>
    </location>
</feature>
<accession>A0A423VLD0</accession>
<dbReference type="EMBL" id="LJZO01000041">
    <property type="protein sequence ID" value="ROV91803.1"/>
    <property type="molecule type" value="Genomic_DNA"/>
</dbReference>
<keyword evidence="5 7" id="KW-0694">RNA-binding</keyword>
<sequence>MAKTKNGGLSVSSKKIDPTLDALFSASAGPVQAPPKSRYSVPAIPKSTQKPESEEEDDDEGDDEVLSEIDEELDDDEDEAEEISEGTSELNEDSDSGDSEEDARHAAAQILAEAQEQERKQKKKRKQDDFYDLESKYFQKLVDEEAPASKKRKGADGEAVAEIASSKTKEAEDESDTEIPVHESLAQKKPADEIEKASRTVFLSNVSIDASNSKKAKKTLMAHLASFLDKDASPPQTIESLRFRSLPFSTAAMPKRAAYITKATMEATTHSANAYVVYSTAAVARTACAKLNGTIVLDRHLRVDSVAHPAEVDHRRCVFVGNLGFVDDETVLNMKIDEDGKEKTEKRKRTRVPMDVEEGLWRTFGQHAGKVESVRVVRDNVTRVGKGIAYVQFYDGNSVEAALLLNGKRFPPMLPRDLRVNRCKAPYKTARAIERKQTEKVAALKAAGKGKKGTKYVPKLTAEEQTLAGRAGKLLGHSAAAKSRISKSGGKVRDRKDRGGKRPDKGAKEGPPAFKSPETIVFEGRRASSRDAKPKDLKQKQKKAGSKAKAKSKK</sequence>
<dbReference type="OrthoDB" id="442677at2759"/>
<feature type="region of interest" description="Disordered" evidence="8">
    <location>
        <begin position="141"/>
        <end position="192"/>
    </location>
</feature>
<dbReference type="PANTHER" id="PTHR23236">
    <property type="entry name" value="EUKARYOTIC TRANSLATION INITIATION FACTOR 4B/4H"/>
    <property type="match status" value="1"/>
</dbReference>
<feature type="domain" description="RRM" evidence="9">
    <location>
        <begin position="316"/>
        <end position="425"/>
    </location>
</feature>
<dbReference type="Pfam" id="PF00076">
    <property type="entry name" value="RRM_1"/>
    <property type="match status" value="1"/>
</dbReference>
<dbReference type="InterPro" id="IPR035979">
    <property type="entry name" value="RBD_domain_sf"/>
</dbReference>
<feature type="compositionally biased region" description="Basic and acidic residues" evidence="8">
    <location>
        <begin position="179"/>
        <end position="192"/>
    </location>
</feature>
<name>A0A423VLD0_CYTCH</name>
<evidence type="ECO:0000256" key="7">
    <source>
        <dbReference type="PROSITE-ProRule" id="PRU00176"/>
    </source>
</evidence>